<protein>
    <recommendedName>
        <fullName evidence="6">HTH gntR-type domain-containing protein</fullName>
    </recommendedName>
</protein>
<sequence length="473" mass="53547">MRSIIFDFADNNDQNLYIQIFDYIKAKILSGEFELGMKLPSLRQLAKENGISVTTVETAYNQLLVEGYIESRPKSGYYVSDDISGAVGNGSEEGELTLDELLPPESTKTVKERSLIYDEESFEFSKWKKCMSKVFNEYAYALQSEADVQGEAALRYEIAKYLYAGRGVKCSPDQVVIGAGSQQLTTHLIRILRELGISNAAMESPGYGPVREIFKDEGVSLSNIPVQDNGITIERLPVNMRSLVYVNPSNQFPSGAVMPIGRRYELIKWAEDNDSYILEDDYDSELRYFGKPIPALQGLDRSGRVVYLGSFSSTLFASIKISYMVLPKELVEVFDRIKSKYSQTCSKAEQICLALYMDNGYYYRHIKKCRKRNAEKLHTTMEMFKEYGEGLIEALDSKSGLAVMLRIKAPVPAEQLCQVGKDVGLMMNPVTDLCTEDEQVVYFYFYRVSEPLLRLLIKMFVGNIKKGMRNINA</sequence>
<keyword evidence="4" id="KW-0238">DNA-binding</keyword>
<dbReference type="PANTHER" id="PTHR46577">
    <property type="entry name" value="HTH-TYPE TRANSCRIPTIONAL REGULATORY PROTEIN GABR"/>
    <property type="match status" value="1"/>
</dbReference>
<dbReference type="SUPFAM" id="SSF46785">
    <property type="entry name" value="Winged helix' DNA-binding domain"/>
    <property type="match status" value="1"/>
</dbReference>
<keyword evidence="3" id="KW-0805">Transcription regulation</keyword>
<reference evidence="8" key="1">
    <citation type="submission" date="2016-05" db="EMBL/GenBank/DDBJ databases">
        <authorList>
            <person name="Holder M.E."/>
            <person name="Ajami N.J."/>
            <person name="Petrosino J.F."/>
        </authorList>
    </citation>
    <scope>NUCLEOTIDE SEQUENCE [LARGE SCALE GENOMIC DNA]</scope>
    <source>
        <strain evidence="8">ATCC 700696</strain>
    </source>
</reference>
<dbReference type="SMART" id="SM00345">
    <property type="entry name" value="HTH_GNTR"/>
    <property type="match status" value="1"/>
</dbReference>
<dbReference type="Gene3D" id="1.10.10.10">
    <property type="entry name" value="Winged helix-like DNA-binding domain superfamily/Winged helix DNA-binding domain"/>
    <property type="match status" value="1"/>
</dbReference>
<dbReference type="InterPro" id="IPR015421">
    <property type="entry name" value="PyrdxlP-dep_Trfase_major"/>
</dbReference>
<evidence type="ECO:0000256" key="4">
    <source>
        <dbReference type="ARBA" id="ARBA00023125"/>
    </source>
</evidence>
<evidence type="ECO:0000313" key="7">
    <source>
        <dbReference type="EMBL" id="ASS37186.1"/>
    </source>
</evidence>
<dbReference type="GO" id="GO:0003677">
    <property type="term" value="F:DNA binding"/>
    <property type="evidence" value="ECO:0007669"/>
    <property type="project" value="UniProtKB-KW"/>
</dbReference>
<dbReference type="AlphaFoldDB" id="A0A223AQF7"/>
<keyword evidence="5" id="KW-0804">Transcription</keyword>
<evidence type="ECO:0000256" key="3">
    <source>
        <dbReference type="ARBA" id="ARBA00023015"/>
    </source>
</evidence>
<feature type="domain" description="HTH gntR-type" evidence="6">
    <location>
        <begin position="14"/>
        <end position="82"/>
    </location>
</feature>
<evidence type="ECO:0000259" key="6">
    <source>
        <dbReference type="PROSITE" id="PS50949"/>
    </source>
</evidence>
<dbReference type="GO" id="GO:0030170">
    <property type="term" value="F:pyridoxal phosphate binding"/>
    <property type="evidence" value="ECO:0007669"/>
    <property type="project" value="InterPro"/>
</dbReference>
<keyword evidence="2" id="KW-0663">Pyridoxal phosphate</keyword>
<dbReference type="InterPro" id="IPR004839">
    <property type="entry name" value="Aminotransferase_I/II_large"/>
</dbReference>
<dbReference type="CDD" id="cd07377">
    <property type="entry name" value="WHTH_GntR"/>
    <property type="match status" value="1"/>
</dbReference>
<dbReference type="InterPro" id="IPR036390">
    <property type="entry name" value="WH_DNA-bd_sf"/>
</dbReference>
<dbReference type="OrthoDB" id="9808770at2"/>
<dbReference type="GO" id="GO:0003700">
    <property type="term" value="F:DNA-binding transcription factor activity"/>
    <property type="evidence" value="ECO:0007669"/>
    <property type="project" value="InterPro"/>
</dbReference>
<dbReference type="InterPro" id="IPR051446">
    <property type="entry name" value="HTH_trans_reg/aminotransferase"/>
</dbReference>
<dbReference type="EMBL" id="CP016199">
    <property type="protein sequence ID" value="ASS37186.1"/>
    <property type="molecule type" value="Genomic_DNA"/>
</dbReference>
<dbReference type="SUPFAM" id="SSF53383">
    <property type="entry name" value="PLP-dependent transferases"/>
    <property type="match status" value="1"/>
</dbReference>
<evidence type="ECO:0000313" key="8">
    <source>
        <dbReference type="Proteomes" id="UP000214689"/>
    </source>
</evidence>
<accession>A0A223AQF7</accession>
<dbReference type="InterPro" id="IPR036388">
    <property type="entry name" value="WH-like_DNA-bd_sf"/>
</dbReference>
<proteinExistence type="inferred from homology"/>
<dbReference type="PROSITE" id="PS50949">
    <property type="entry name" value="HTH_GNTR"/>
    <property type="match status" value="1"/>
</dbReference>
<dbReference type="Pfam" id="PF00155">
    <property type="entry name" value="Aminotran_1_2"/>
    <property type="match status" value="1"/>
</dbReference>
<dbReference type="InterPro" id="IPR015424">
    <property type="entry name" value="PyrdxlP-dep_Trfase"/>
</dbReference>
<dbReference type="Proteomes" id="UP000214689">
    <property type="component" value="Chromosome"/>
</dbReference>
<dbReference type="RefSeq" id="WP_094233402.1">
    <property type="nucleotide sequence ID" value="NZ_CP016199.1"/>
</dbReference>
<keyword evidence="8" id="KW-1185">Reference proteome</keyword>
<dbReference type="PANTHER" id="PTHR46577:SF1">
    <property type="entry name" value="HTH-TYPE TRANSCRIPTIONAL REGULATORY PROTEIN GABR"/>
    <property type="match status" value="1"/>
</dbReference>
<dbReference type="Pfam" id="PF00392">
    <property type="entry name" value="GntR"/>
    <property type="match status" value="1"/>
</dbReference>
<dbReference type="Gene3D" id="3.40.640.10">
    <property type="entry name" value="Type I PLP-dependent aspartate aminotransferase-like (Major domain)"/>
    <property type="match status" value="1"/>
</dbReference>
<dbReference type="InterPro" id="IPR000524">
    <property type="entry name" value="Tscrpt_reg_HTH_GntR"/>
</dbReference>
<gene>
    <name evidence="7" type="ORF">AXF17_00980</name>
</gene>
<comment type="similarity">
    <text evidence="1">In the C-terminal section; belongs to the class-I pyridoxal-phosphate-dependent aminotransferase family.</text>
</comment>
<evidence type="ECO:0000256" key="2">
    <source>
        <dbReference type="ARBA" id="ARBA00022898"/>
    </source>
</evidence>
<dbReference type="CDD" id="cd00609">
    <property type="entry name" value="AAT_like"/>
    <property type="match status" value="1"/>
</dbReference>
<evidence type="ECO:0000256" key="1">
    <source>
        <dbReference type="ARBA" id="ARBA00005384"/>
    </source>
</evidence>
<name>A0A223AQF7_9FIRM</name>
<evidence type="ECO:0000256" key="5">
    <source>
        <dbReference type="ARBA" id="ARBA00023163"/>
    </source>
</evidence>
<organism evidence="7 8">
    <name type="scientific">Mogibacterium pumilum</name>
    <dbReference type="NCBI Taxonomy" id="86332"/>
    <lineage>
        <taxon>Bacteria</taxon>
        <taxon>Bacillati</taxon>
        <taxon>Bacillota</taxon>
        <taxon>Clostridia</taxon>
        <taxon>Peptostreptococcales</taxon>
        <taxon>Anaerovoracaceae</taxon>
        <taxon>Mogibacterium</taxon>
    </lineage>
</organism>